<evidence type="ECO:0000313" key="2">
    <source>
        <dbReference type="EMBL" id="PRT56716.1"/>
    </source>
</evidence>
<proteinExistence type="predicted"/>
<gene>
    <name evidence="2" type="ORF">B9G98_04336</name>
</gene>
<dbReference type="Proteomes" id="UP000238350">
    <property type="component" value="Unassembled WGS sequence"/>
</dbReference>
<organism evidence="2 3">
    <name type="scientific">Wickerhamiella sorbophila</name>
    <dbReference type="NCBI Taxonomy" id="45607"/>
    <lineage>
        <taxon>Eukaryota</taxon>
        <taxon>Fungi</taxon>
        <taxon>Dikarya</taxon>
        <taxon>Ascomycota</taxon>
        <taxon>Saccharomycotina</taxon>
        <taxon>Dipodascomycetes</taxon>
        <taxon>Dipodascales</taxon>
        <taxon>Trichomonascaceae</taxon>
        <taxon>Wickerhamiella</taxon>
    </lineage>
</organism>
<dbReference type="NCBIfam" id="NF004855">
    <property type="entry name" value="PRK06208.1"/>
    <property type="match status" value="1"/>
</dbReference>
<name>A0A2T0FP01_9ASCO</name>
<evidence type="ECO:0000313" key="3">
    <source>
        <dbReference type="Proteomes" id="UP000238350"/>
    </source>
</evidence>
<dbReference type="OrthoDB" id="3238794at2759"/>
<comment type="caution">
    <text evidence="2">The sequence shown here is derived from an EMBL/GenBank/DDBJ whole genome shotgun (WGS) entry which is preliminary data.</text>
</comment>
<sequence length="265" mass="28891">MSEVKSVDGDSKFPVIAQIPTFDNVEEHRKWLLQYMAAAFRVFARKGFSVGIAGHISVRDPENPNTFWLNPLGQHFSTIKASDLVLVDEEGNIVGGSRRAVNKAGFRIHGAIHKARPDVIAACHTHSIYGKSYSAFGKPLDMINQDACIFYNNHCVYKDFGGVVLSAGEGEQIAKALGDNSAVILQNHGLLTVGTCPSAAAALFCLMEDACHAQLLADASRYEPKIISDAAAEFTYKATSAPEILHAEFMPDYEVELKLDNSFLN</sequence>
<dbReference type="STRING" id="45607.A0A2T0FP01"/>
<dbReference type="Gene3D" id="3.40.225.10">
    <property type="entry name" value="Class II aldolase/adducin N-terminal domain"/>
    <property type="match status" value="1"/>
</dbReference>
<dbReference type="GO" id="GO:0051015">
    <property type="term" value="F:actin filament binding"/>
    <property type="evidence" value="ECO:0007669"/>
    <property type="project" value="TreeGrafter"/>
</dbReference>
<dbReference type="InterPro" id="IPR051017">
    <property type="entry name" value="Aldolase-II_Adducin_sf"/>
</dbReference>
<keyword evidence="3" id="KW-1185">Reference proteome</keyword>
<protein>
    <submittedName>
        <fullName evidence="2">Meiotically up-regulated gene 14 protein</fullName>
    </submittedName>
</protein>
<accession>A0A2T0FP01</accession>
<dbReference type="PANTHER" id="PTHR10672:SF25">
    <property type="entry name" value="MEIOTICALLY UP-REGULATED GENE 14 PROTEIN"/>
    <property type="match status" value="1"/>
</dbReference>
<dbReference type="EMBL" id="NDIQ01000022">
    <property type="protein sequence ID" value="PRT56716.1"/>
    <property type="molecule type" value="Genomic_DNA"/>
</dbReference>
<feature type="domain" description="Class II aldolase/adducin N-terminal" evidence="1">
    <location>
        <begin position="34"/>
        <end position="215"/>
    </location>
</feature>
<dbReference type="FunFam" id="3.40.225.10:FF:000009">
    <property type="entry name" value="Class II aldolase/adducin N-terminal"/>
    <property type="match status" value="1"/>
</dbReference>
<dbReference type="SUPFAM" id="SSF53639">
    <property type="entry name" value="AraD/HMP-PK domain-like"/>
    <property type="match status" value="1"/>
</dbReference>
<dbReference type="PANTHER" id="PTHR10672">
    <property type="entry name" value="ADDUCIN"/>
    <property type="match status" value="1"/>
</dbReference>
<dbReference type="Pfam" id="PF00596">
    <property type="entry name" value="Aldolase_II"/>
    <property type="match status" value="1"/>
</dbReference>
<dbReference type="InterPro" id="IPR001303">
    <property type="entry name" value="Aldolase_II/adducin_N"/>
</dbReference>
<dbReference type="AlphaFoldDB" id="A0A2T0FP01"/>
<dbReference type="InterPro" id="IPR036409">
    <property type="entry name" value="Aldolase_II/adducin_N_sf"/>
</dbReference>
<dbReference type="GO" id="GO:0005856">
    <property type="term" value="C:cytoskeleton"/>
    <property type="evidence" value="ECO:0007669"/>
    <property type="project" value="TreeGrafter"/>
</dbReference>
<reference evidence="2 3" key="1">
    <citation type="submission" date="2017-04" db="EMBL/GenBank/DDBJ databases">
        <title>Genome sequencing of [Candida] sorbophila.</title>
        <authorList>
            <person name="Ahn J.O."/>
        </authorList>
    </citation>
    <scope>NUCLEOTIDE SEQUENCE [LARGE SCALE GENOMIC DNA]</scope>
    <source>
        <strain evidence="2 3">DS02</strain>
    </source>
</reference>
<dbReference type="RefSeq" id="XP_024666661.1">
    <property type="nucleotide sequence ID" value="XM_024810893.1"/>
</dbReference>
<evidence type="ECO:0000259" key="1">
    <source>
        <dbReference type="SMART" id="SM01007"/>
    </source>
</evidence>
<dbReference type="GeneID" id="36518084"/>
<dbReference type="SMART" id="SM01007">
    <property type="entry name" value="Aldolase_II"/>
    <property type="match status" value="1"/>
</dbReference>